<proteinExistence type="predicted"/>
<organism evidence="12 13">
    <name type="scientific">Frondihabitans peucedani</name>
    <dbReference type="NCBI Taxonomy" id="598626"/>
    <lineage>
        <taxon>Bacteria</taxon>
        <taxon>Bacillati</taxon>
        <taxon>Actinomycetota</taxon>
        <taxon>Actinomycetes</taxon>
        <taxon>Micrococcales</taxon>
        <taxon>Microbacteriaceae</taxon>
        <taxon>Frondihabitans</taxon>
    </lineage>
</organism>
<sequence>MIGALIGFVGLSVVAGLLAAMLVVPTLSVASEGVVTAADTFNALPSYLKITQPAQASSIYAKQGGHDVKIASFYVQNRTDVALKDISLSATRSAVDTEDPRFYKEGAIDVQGTVRGVLSTTLGHDVQGGSSITQQYVKNVLVQRCAQQYDPNTKEGQASATACYKQVTATTPARKLREMRYAIGVEKRYSKDDILRSYLNIVGFGGTVYGIQAASEYYFGVPAKNLSLVQAATLTAIINNPANLRIDQPSSKENGKANGYALTKARRDYVLRSMHKVGDITDAQLALATKTPIQPRISPQTNGCGTAARYDAGYFCKYVELSIAADPAFGKTQSDRLETLTEGGLAIHTTLNLDLQKTSQNAVSAYMPKYVPGMNVGAASTAVEPGTGRIVTMVQNTTFNEVRSSDPGSTSVNYNTDYDRGGSQGFQTGSSFKAFTLAAWLEAGHTLNESVSTTEHNYVDSEFTNSCYGIGNDPWPVSNADPAPASMTVLAATADSVNTAFAQMGKKLDLCAIQNTAFGMGIHAADAKSNPFISVPPMILGTNYIAPLTMATAYAGMANHGVVCTPIAIDSITDATGKSLPVSKTKCTQGMPQDVAAGVDYALQNVLKPGGTGASANPGDGVPIIAKTGTTDAAVQNWLVTSTSRIAQATWVGNISGSVGFYKAYINGQYGYSLKFSMDKIIIAALNQAYKGGDAFPAPPQSEIGYVAPPKAATPSKNSDGKSGRSGAGTTPGTTSVGNPGITGGTSGGNGKGNGGGGKNGTAPKN</sequence>
<name>A0ABP8E113_9MICO</name>
<dbReference type="InterPro" id="IPR001264">
    <property type="entry name" value="Glyco_trans_51"/>
</dbReference>
<dbReference type="Gene3D" id="1.10.3810.10">
    <property type="entry name" value="Biosynthetic peptidoglycan transglycosylase-like"/>
    <property type="match status" value="1"/>
</dbReference>
<evidence type="ECO:0000313" key="12">
    <source>
        <dbReference type="EMBL" id="GAA4265878.1"/>
    </source>
</evidence>
<dbReference type="Pfam" id="PF00905">
    <property type="entry name" value="Transpeptidase"/>
    <property type="match status" value="1"/>
</dbReference>
<dbReference type="EMBL" id="BAABAU010000001">
    <property type="protein sequence ID" value="GAA4265878.1"/>
    <property type="molecule type" value="Genomic_DNA"/>
</dbReference>
<dbReference type="PANTHER" id="PTHR32282">
    <property type="entry name" value="BINDING PROTEIN TRANSPEPTIDASE, PUTATIVE-RELATED"/>
    <property type="match status" value="1"/>
</dbReference>
<accession>A0ABP8E113</accession>
<comment type="catalytic activity">
    <reaction evidence="8">
        <text>[GlcNAc-(1-&gt;4)-Mur2Ac(oyl-L-Ala-gamma-D-Glu-L-Lys-D-Ala-D-Ala)](n)-di-trans,octa-cis-undecaprenyl diphosphate + beta-D-GlcNAc-(1-&gt;4)-Mur2Ac(oyl-L-Ala-gamma-D-Glu-L-Lys-D-Ala-D-Ala)-di-trans,octa-cis-undecaprenyl diphosphate = [GlcNAc-(1-&gt;4)-Mur2Ac(oyl-L-Ala-gamma-D-Glu-L-Lys-D-Ala-D-Ala)](n+1)-di-trans,octa-cis-undecaprenyl diphosphate + di-trans,octa-cis-undecaprenyl diphosphate + H(+)</text>
        <dbReference type="Rhea" id="RHEA:23708"/>
        <dbReference type="Rhea" id="RHEA-COMP:9602"/>
        <dbReference type="Rhea" id="RHEA-COMP:9603"/>
        <dbReference type="ChEBI" id="CHEBI:15378"/>
        <dbReference type="ChEBI" id="CHEBI:58405"/>
        <dbReference type="ChEBI" id="CHEBI:60033"/>
        <dbReference type="ChEBI" id="CHEBI:78435"/>
        <dbReference type="EC" id="2.4.99.28"/>
    </reaction>
</comment>
<dbReference type="InterPro" id="IPR012338">
    <property type="entry name" value="Beta-lactam/transpept-like"/>
</dbReference>
<evidence type="ECO:0000256" key="1">
    <source>
        <dbReference type="ARBA" id="ARBA00022645"/>
    </source>
</evidence>
<keyword evidence="5" id="KW-0378">Hydrolase</keyword>
<dbReference type="PANTHER" id="PTHR32282:SF33">
    <property type="entry name" value="PEPTIDOGLYCAN GLYCOSYLTRANSFERASE"/>
    <property type="match status" value="1"/>
</dbReference>
<feature type="compositionally biased region" description="Gly residues" evidence="9">
    <location>
        <begin position="741"/>
        <end position="760"/>
    </location>
</feature>
<dbReference type="SUPFAM" id="SSF56601">
    <property type="entry name" value="beta-lactamase/transpeptidase-like"/>
    <property type="match status" value="1"/>
</dbReference>
<evidence type="ECO:0000256" key="6">
    <source>
        <dbReference type="ARBA" id="ARBA00023268"/>
    </source>
</evidence>
<evidence type="ECO:0000259" key="10">
    <source>
        <dbReference type="Pfam" id="PF00905"/>
    </source>
</evidence>
<evidence type="ECO:0000256" key="7">
    <source>
        <dbReference type="ARBA" id="ARBA00034000"/>
    </source>
</evidence>
<evidence type="ECO:0000256" key="2">
    <source>
        <dbReference type="ARBA" id="ARBA00022670"/>
    </source>
</evidence>
<evidence type="ECO:0000256" key="9">
    <source>
        <dbReference type="SAM" id="MobiDB-lite"/>
    </source>
</evidence>
<comment type="catalytic activity">
    <reaction evidence="7">
        <text>Preferential cleavage: (Ac)2-L-Lys-D-Ala-|-D-Ala. Also transpeptidation of peptidyl-alanyl moieties that are N-acyl substituents of D-alanine.</text>
        <dbReference type="EC" id="3.4.16.4"/>
    </reaction>
</comment>
<keyword evidence="3" id="KW-0328">Glycosyltransferase</keyword>
<reference evidence="13" key="1">
    <citation type="journal article" date="2019" name="Int. J. Syst. Evol. Microbiol.">
        <title>The Global Catalogue of Microorganisms (GCM) 10K type strain sequencing project: providing services to taxonomists for standard genome sequencing and annotation.</title>
        <authorList>
            <consortium name="The Broad Institute Genomics Platform"/>
            <consortium name="The Broad Institute Genome Sequencing Center for Infectious Disease"/>
            <person name="Wu L."/>
            <person name="Ma J."/>
        </authorList>
    </citation>
    <scope>NUCLEOTIDE SEQUENCE [LARGE SCALE GENOMIC DNA]</scope>
    <source>
        <strain evidence="13">JCM 17442</strain>
    </source>
</reference>
<dbReference type="InterPro" id="IPR023346">
    <property type="entry name" value="Lysozyme-like_dom_sf"/>
</dbReference>
<dbReference type="SUPFAM" id="SSF53955">
    <property type="entry name" value="Lysozyme-like"/>
    <property type="match status" value="1"/>
</dbReference>
<dbReference type="Gene3D" id="3.40.710.10">
    <property type="entry name" value="DD-peptidase/beta-lactamase superfamily"/>
    <property type="match status" value="1"/>
</dbReference>
<dbReference type="InterPro" id="IPR036950">
    <property type="entry name" value="PBP_transglycosylase"/>
</dbReference>
<comment type="caution">
    <text evidence="12">The sequence shown here is derived from an EMBL/GenBank/DDBJ whole genome shotgun (WGS) entry which is preliminary data.</text>
</comment>
<dbReference type="InterPro" id="IPR050396">
    <property type="entry name" value="Glycosyltr_51/Transpeptidase"/>
</dbReference>
<evidence type="ECO:0000313" key="13">
    <source>
        <dbReference type="Proteomes" id="UP001501594"/>
    </source>
</evidence>
<dbReference type="Pfam" id="PF00912">
    <property type="entry name" value="Transgly"/>
    <property type="match status" value="1"/>
</dbReference>
<evidence type="ECO:0000256" key="5">
    <source>
        <dbReference type="ARBA" id="ARBA00022801"/>
    </source>
</evidence>
<keyword evidence="1" id="KW-0121">Carboxypeptidase</keyword>
<keyword evidence="2" id="KW-0645">Protease</keyword>
<feature type="compositionally biased region" description="Polar residues" evidence="9">
    <location>
        <begin position="728"/>
        <end position="737"/>
    </location>
</feature>
<feature type="region of interest" description="Disordered" evidence="9">
    <location>
        <begin position="701"/>
        <end position="766"/>
    </location>
</feature>
<dbReference type="Proteomes" id="UP001501594">
    <property type="component" value="Unassembled WGS sequence"/>
</dbReference>
<evidence type="ECO:0000256" key="4">
    <source>
        <dbReference type="ARBA" id="ARBA00022679"/>
    </source>
</evidence>
<evidence type="ECO:0000259" key="11">
    <source>
        <dbReference type="Pfam" id="PF00912"/>
    </source>
</evidence>
<feature type="domain" description="Glycosyl transferase family 51" evidence="11">
    <location>
        <begin position="70"/>
        <end position="274"/>
    </location>
</feature>
<keyword evidence="6" id="KW-0511">Multifunctional enzyme</keyword>
<evidence type="ECO:0000256" key="3">
    <source>
        <dbReference type="ARBA" id="ARBA00022676"/>
    </source>
</evidence>
<keyword evidence="13" id="KW-1185">Reference proteome</keyword>
<gene>
    <name evidence="12" type="ORF">GCM10022256_14900</name>
</gene>
<keyword evidence="4" id="KW-0808">Transferase</keyword>
<feature type="domain" description="Penicillin-binding protein transpeptidase" evidence="10">
    <location>
        <begin position="381"/>
        <end position="635"/>
    </location>
</feature>
<protein>
    <submittedName>
        <fullName evidence="12">Transglycosylase domain-containing protein</fullName>
    </submittedName>
</protein>
<dbReference type="InterPro" id="IPR001460">
    <property type="entry name" value="PCN-bd_Tpept"/>
</dbReference>
<evidence type="ECO:0000256" key="8">
    <source>
        <dbReference type="ARBA" id="ARBA00049902"/>
    </source>
</evidence>